<name>D4BL04_9ENTR</name>
<evidence type="ECO:0000313" key="1">
    <source>
        <dbReference type="EMBL" id="EFE05381.1"/>
    </source>
</evidence>
<dbReference type="AlphaFoldDB" id="D4BL04"/>
<organism evidence="1 2">
    <name type="scientific">Citrobacter youngae ATCC 29220</name>
    <dbReference type="NCBI Taxonomy" id="500640"/>
    <lineage>
        <taxon>Bacteria</taxon>
        <taxon>Pseudomonadati</taxon>
        <taxon>Pseudomonadota</taxon>
        <taxon>Gammaproteobacteria</taxon>
        <taxon>Enterobacterales</taxon>
        <taxon>Enterobacteriaceae</taxon>
        <taxon>Citrobacter</taxon>
        <taxon>Citrobacter freundii complex</taxon>
    </lineage>
</organism>
<proteinExistence type="predicted"/>
<sequence>MRLMALRLSGLQILLLFVGRLRRSRRHPAKLTLFLHRLIHRR</sequence>
<dbReference type="HOGENOM" id="CLU_3249270_0_0_6"/>
<protein>
    <submittedName>
        <fullName evidence="1">Uncharacterized protein</fullName>
    </submittedName>
</protein>
<evidence type="ECO:0000313" key="2">
    <source>
        <dbReference type="Proteomes" id="UP000003880"/>
    </source>
</evidence>
<comment type="caution">
    <text evidence="1">The sequence shown here is derived from an EMBL/GenBank/DDBJ whole genome shotgun (WGS) entry which is preliminary data.</text>
</comment>
<dbReference type="EMBL" id="ABWL02000041">
    <property type="protein sequence ID" value="EFE05381.1"/>
    <property type="molecule type" value="Genomic_DNA"/>
</dbReference>
<gene>
    <name evidence="1" type="ORF">CIT292_11244</name>
</gene>
<reference evidence="1 2" key="1">
    <citation type="submission" date="2010-02" db="EMBL/GenBank/DDBJ databases">
        <authorList>
            <person name="Weinstock G."/>
            <person name="Sodergren E."/>
            <person name="Clifton S."/>
            <person name="Fulton L."/>
            <person name="Fulton B."/>
            <person name="Courtney L."/>
            <person name="Fronick C."/>
            <person name="Harrison M."/>
            <person name="Strong C."/>
            <person name="Farmer C."/>
            <person name="Delahaunty K."/>
            <person name="Markovic C."/>
            <person name="Hall O."/>
            <person name="Minx P."/>
            <person name="Tomlinson C."/>
            <person name="Mitreva M."/>
            <person name="Nelson J."/>
            <person name="Hou S."/>
            <person name="Wollam A."/>
            <person name="Pepin K.H."/>
            <person name="Johnson M."/>
            <person name="Bhonagiri V."/>
            <person name="Zhang X."/>
            <person name="Suruliraj S."/>
            <person name="Warren W."/>
            <person name="Chinwalla A."/>
            <person name="Mardis E.R."/>
            <person name="Wilson R.K."/>
        </authorList>
    </citation>
    <scope>NUCLEOTIDE SEQUENCE [LARGE SCALE GENOMIC DNA]</scope>
    <source>
        <strain evidence="1 2">ATCC 29220</strain>
    </source>
</reference>
<accession>D4BL04</accession>
<dbReference type="Proteomes" id="UP000003880">
    <property type="component" value="Unassembled WGS sequence"/>
</dbReference>